<organism evidence="11 12">
    <name type="scientific">Hylemonella gracilis ATCC 19624</name>
    <dbReference type="NCBI Taxonomy" id="887062"/>
    <lineage>
        <taxon>Bacteria</taxon>
        <taxon>Pseudomonadati</taxon>
        <taxon>Pseudomonadota</taxon>
        <taxon>Betaproteobacteria</taxon>
        <taxon>Burkholderiales</taxon>
        <taxon>Comamonadaceae</taxon>
        <taxon>Hylemonella</taxon>
    </lineage>
</organism>
<dbReference type="Gene3D" id="2.40.170.20">
    <property type="entry name" value="TonB-dependent receptor, beta-barrel domain"/>
    <property type="match status" value="1"/>
</dbReference>
<evidence type="ECO:0000313" key="11">
    <source>
        <dbReference type="EMBL" id="EGI78221.1"/>
    </source>
</evidence>
<comment type="subcellular location">
    <subcellularLocation>
        <location evidence="1 9">Cell outer membrane</location>
        <topology evidence="1 9">Multi-pass membrane protein</topology>
    </subcellularLocation>
</comment>
<dbReference type="PROSITE" id="PS52016">
    <property type="entry name" value="TONB_DEPENDENT_REC_3"/>
    <property type="match status" value="1"/>
</dbReference>
<dbReference type="InterPro" id="IPR036942">
    <property type="entry name" value="Beta-barrel_TonB_sf"/>
</dbReference>
<dbReference type="Gene3D" id="2.170.130.10">
    <property type="entry name" value="TonB-dependent receptor, plug domain"/>
    <property type="match status" value="1"/>
</dbReference>
<evidence type="ECO:0000256" key="1">
    <source>
        <dbReference type="ARBA" id="ARBA00004571"/>
    </source>
</evidence>
<dbReference type="EMBL" id="AEGR01000029">
    <property type="protein sequence ID" value="EGI78221.1"/>
    <property type="molecule type" value="Genomic_DNA"/>
</dbReference>
<keyword evidence="8 9" id="KW-0998">Cell outer membrane</keyword>
<proteinExistence type="inferred from homology"/>
<dbReference type="GO" id="GO:0015344">
    <property type="term" value="F:siderophore uptake transmembrane transporter activity"/>
    <property type="evidence" value="ECO:0007669"/>
    <property type="project" value="TreeGrafter"/>
</dbReference>
<keyword evidence="3 9" id="KW-0813">Transport</keyword>
<evidence type="ECO:0000313" key="12">
    <source>
        <dbReference type="Proteomes" id="UP000016368"/>
    </source>
</evidence>
<gene>
    <name evidence="11" type="ORF">HGR_02828</name>
</gene>
<dbReference type="SUPFAM" id="SSF56935">
    <property type="entry name" value="Porins"/>
    <property type="match status" value="1"/>
</dbReference>
<feature type="domain" description="TonB-dependent receptor plug" evidence="10">
    <location>
        <begin position="25"/>
        <end position="136"/>
    </location>
</feature>
<name>F3KQ53_9BURK</name>
<evidence type="ECO:0000256" key="7">
    <source>
        <dbReference type="ARBA" id="ARBA00023170"/>
    </source>
</evidence>
<dbReference type="STRING" id="887062.HGR_02828"/>
<keyword evidence="5 9" id="KW-0812">Transmembrane</keyword>
<dbReference type="AlphaFoldDB" id="F3KQ53"/>
<reference evidence="11 12" key="1">
    <citation type="journal article" date="2011" name="EMBO J.">
        <title>Structural diversity of bacterial flagellar motors.</title>
        <authorList>
            <person name="Chen S."/>
            <person name="Beeby M."/>
            <person name="Murphy G.E."/>
            <person name="Leadbetter J.R."/>
            <person name="Hendrixson D.R."/>
            <person name="Briegel A."/>
            <person name="Li Z."/>
            <person name="Shi J."/>
            <person name="Tocheva E.I."/>
            <person name="Muller A."/>
            <person name="Dobro M.J."/>
            <person name="Jensen G.J."/>
        </authorList>
    </citation>
    <scope>NUCLEOTIDE SEQUENCE [LARGE SCALE GENOMIC DNA]</scope>
    <source>
        <strain evidence="11 12">ATCC 19624</strain>
    </source>
</reference>
<sequence length="663" mass="74684">MPSERDYLDAQVPVVLSVSRLPQRLDEIPGSVTIIDRQMIHASGARDVADLLRLVPGFAVSDAFEDGTAAGSYHSQIRTMFPNQMQLMVDGRSVYSLYLAGSVGPGLQTVALDDIERIEIYRGSNSAAYGARAFLGSINIVTRDLVDTHGVMARLSGGVGEHGAGVEDWGLRLGGSGQVMQNSDFGMTGWRLSADRRRDDNLRGASGSLTVQRINLRTDLNISVQDQLELRAGQSQIENWLGREDNPLPGPHTRTITTGYAQIDWRRALNEDGDLLVQLSHTDEDVDELTYFSSRSPLNRRYYSDIAWNLSGRARSTNLLAQHTVRISPSLRGVWGGELRREETTSEPLYDTSRSFIEDFTRLFTNIEWRFAEDWLLNAGALAERSSLADKDEIAPRLMVNWRVADTDTSRHTLRAGVSRAFRPVSVFERNADIRFKDPNTGADIGYMYDASLGGGVEPESIDVKELGWLVEAGSALSLDLRVFEERLHDVVIDNWVNKAGGTADRGRKVFTYVNGEDFDVRGAEAQLRWKPWSGAQLHYAWTQFESEQRMRLSPAAQGTAVPTHYSQSLLYIQRLPWGLTASAFYYEMGDRIYSNDIKYAQPYSRVDLRLAKALRLDDRWWSGRNAELAMTWQNIDGDDVDYSEDNPRYFQRRVFFTLQLGY</sequence>
<dbReference type="InterPro" id="IPR037066">
    <property type="entry name" value="Plug_dom_sf"/>
</dbReference>
<dbReference type="GO" id="GO:0009279">
    <property type="term" value="C:cell outer membrane"/>
    <property type="evidence" value="ECO:0007669"/>
    <property type="project" value="UniProtKB-SubCell"/>
</dbReference>
<accession>F3KQ53</accession>
<evidence type="ECO:0000256" key="4">
    <source>
        <dbReference type="ARBA" id="ARBA00022452"/>
    </source>
</evidence>
<dbReference type="PANTHER" id="PTHR30069:SF27">
    <property type="entry name" value="BLL4766 PROTEIN"/>
    <property type="match status" value="1"/>
</dbReference>
<evidence type="ECO:0000259" key="10">
    <source>
        <dbReference type="Pfam" id="PF07715"/>
    </source>
</evidence>
<keyword evidence="6 9" id="KW-0472">Membrane</keyword>
<protein>
    <submittedName>
        <fullName evidence="11">TonB-dependent receptor</fullName>
    </submittedName>
</protein>
<dbReference type="InterPro" id="IPR012910">
    <property type="entry name" value="Plug_dom"/>
</dbReference>
<keyword evidence="4 9" id="KW-1134">Transmembrane beta strand</keyword>
<dbReference type="eggNOG" id="COG4771">
    <property type="taxonomic scope" value="Bacteria"/>
</dbReference>
<evidence type="ECO:0000256" key="9">
    <source>
        <dbReference type="PROSITE-ProRule" id="PRU01360"/>
    </source>
</evidence>
<dbReference type="Proteomes" id="UP000016368">
    <property type="component" value="Unassembled WGS sequence"/>
</dbReference>
<evidence type="ECO:0000256" key="6">
    <source>
        <dbReference type="ARBA" id="ARBA00023136"/>
    </source>
</evidence>
<evidence type="ECO:0000256" key="2">
    <source>
        <dbReference type="ARBA" id="ARBA00009810"/>
    </source>
</evidence>
<evidence type="ECO:0000256" key="3">
    <source>
        <dbReference type="ARBA" id="ARBA00022448"/>
    </source>
</evidence>
<keyword evidence="7 11" id="KW-0675">Receptor</keyword>
<dbReference type="PANTHER" id="PTHR30069">
    <property type="entry name" value="TONB-DEPENDENT OUTER MEMBRANE RECEPTOR"/>
    <property type="match status" value="1"/>
</dbReference>
<evidence type="ECO:0000256" key="8">
    <source>
        <dbReference type="ARBA" id="ARBA00023237"/>
    </source>
</evidence>
<dbReference type="OrthoDB" id="183532at2"/>
<comment type="similarity">
    <text evidence="2 9">Belongs to the TonB-dependent receptor family.</text>
</comment>
<dbReference type="InterPro" id="IPR039426">
    <property type="entry name" value="TonB-dep_rcpt-like"/>
</dbReference>
<evidence type="ECO:0000256" key="5">
    <source>
        <dbReference type="ARBA" id="ARBA00022692"/>
    </source>
</evidence>
<dbReference type="GO" id="GO:0044718">
    <property type="term" value="P:siderophore transmembrane transport"/>
    <property type="evidence" value="ECO:0007669"/>
    <property type="project" value="TreeGrafter"/>
</dbReference>
<comment type="caution">
    <text evidence="11">The sequence shown here is derived from an EMBL/GenBank/DDBJ whole genome shotgun (WGS) entry which is preliminary data.</text>
</comment>
<keyword evidence="12" id="KW-1185">Reference proteome</keyword>
<dbReference type="Pfam" id="PF07715">
    <property type="entry name" value="Plug"/>
    <property type="match status" value="1"/>
</dbReference>